<dbReference type="AlphaFoldDB" id="A0A238YXZ2"/>
<proteinExistence type="predicted"/>
<dbReference type="EMBL" id="FZNY01000002">
    <property type="protein sequence ID" value="SNR75524.1"/>
    <property type="molecule type" value="Genomic_DNA"/>
</dbReference>
<organism evidence="1 2">
    <name type="scientific">Dokdonia pacifica</name>
    <dbReference type="NCBI Taxonomy" id="1627892"/>
    <lineage>
        <taxon>Bacteria</taxon>
        <taxon>Pseudomonadati</taxon>
        <taxon>Bacteroidota</taxon>
        <taxon>Flavobacteriia</taxon>
        <taxon>Flavobacteriales</taxon>
        <taxon>Flavobacteriaceae</taxon>
        <taxon>Dokdonia</taxon>
    </lineage>
</organism>
<name>A0A238YXZ2_9FLAO</name>
<gene>
    <name evidence="1" type="ORF">SAMN06265376_102420</name>
</gene>
<dbReference type="Proteomes" id="UP000198379">
    <property type="component" value="Unassembled WGS sequence"/>
</dbReference>
<reference evidence="1 2" key="1">
    <citation type="submission" date="2017-06" db="EMBL/GenBank/DDBJ databases">
        <authorList>
            <person name="Kim H.J."/>
            <person name="Triplett B.A."/>
        </authorList>
    </citation>
    <scope>NUCLEOTIDE SEQUENCE [LARGE SCALE GENOMIC DNA]</scope>
    <source>
        <strain evidence="1 2">DSM 25597</strain>
    </source>
</reference>
<accession>A0A238YXZ2</accession>
<keyword evidence="2" id="KW-1185">Reference proteome</keyword>
<sequence>MGKQNDRIVIHTPTEKEIQYYEKIKKLTKD</sequence>
<evidence type="ECO:0000313" key="2">
    <source>
        <dbReference type="Proteomes" id="UP000198379"/>
    </source>
</evidence>
<evidence type="ECO:0000313" key="1">
    <source>
        <dbReference type="EMBL" id="SNR75524.1"/>
    </source>
</evidence>
<protein>
    <submittedName>
        <fullName evidence="1">Uncharacterized protein</fullName>
    </submittedName>
</protein>